<evidence type="ECO:0000313" key="6">
    <source>
        <dbReference type="EMBL" id="KAK9765986.1"/>
    </source>
</evidence>
<keyword evidence="3" id="KW-0539">Nucleus</keyword>
<accession>A0ABR2WWY3</accession>
<comment type="subcellular location">
    <subcellularLocation>
        <location evidence="1">Nucleus</location>
        <location evidence="1">Cajal body</location>
    </subcellularLocation>
</comment>
<name>A0ABR2WWY3_9FUNG</name>
<comment type="caution">
    <text evidence="6">The sequence shown here is derived from an EMBL/GenBank/DDBJ whole genome shotgun (WGS) entry which is preliminary data.</text>
</comment>
<evidence type="ECO:0000256" key="1">
    <source>
        <dbReference type="ARBA" id="ARBA00004408"/>
    </source>
</evidence>
<feature type="compositionally biased region" description="Basic and acidic residues" evidence="4">
    <location>
        <begin position="225"/>
        <end position="238"/>
    </location>
</feature>
<dbReference type="Proteomes" id="UP001479436">
    <property type="component" value="Unassembled WGS sequence"/>
</dbReference>
<feature type="region of interest" description="Disordered" evidence="4">
    <location>
        <begin position="46"/>
        <end position="77"/>
    </location>
</feature>
<gene>
    <name evidence="6" type="ORF">K7432_005247</name>
</gene>
<evidence type="ECO:0000256" key="4">
    <source>
        <dbReference type="SAM" id="MobiDB-lite"/>
    </source>
</evidence>
<comment type="similarity">
    <text evidence="2">Belongs to the SMN family.</text>
</comment>
<evidence type="ECO:0000256" key="3">
    <source>
        <dbReference type="ARBA" id="ARBA00023242"/>
    </source>
</evidence>
<dbReference type="SUPFAM" id="SSF63748">
    <property type="entry name" value="Tudor/PWWP/MBT"/>
    <property type="match status" value="1"/>
</dbReference>
<dbReference type="EMBL" id="JASJQH010000202">
    <property type="protein sequence ID" value="KAK9765986.1"/>
    <property type="molecule type" value="Genomic_DNA"/>
</dbReference>
<dbReference type="PANTHER" id="PTHR46297">
    <property type="entry name" value="ZINC FINGER CCCH-TYPE WITH G PATCH DOMAIN-CONTAINING PROTEIN"/>
    <property type="match status" value="1"/>
</dbReference>
<evidence type="ECO:0000259" key="5">
    <source>
        <dbReference type="PROSITE" id="PS50304"/>
    </source>
</evidence>
<dbReference type="Pfam" id="PF06003">
    <property type="entry name" value="SMN_Tudor"/>
    <property type="match status" value="1"/>
</dbReference>
<keyword evidence="7" id="KW-1185">Reference proteome</keyword>
<dbReference type="InterPro" id="IPR002999">
    <property type="entry name" value="Tudor"/>
</dbReference>
<sequence>MNAEELASYQYQLDQVNTALEADPENAELNKLKQDLNDLISLTESFLQQQEQVPPPQTKPVKKPSAPPKATTSLPPKVQKISAFEIPASDHRWTIGDTCQAKWSSDKQFYEAVIVAISGDGTYSVTFKGYGNTEVVSAEELKPISNKTQKKREQTSEAVVDDPTKKKKKTTSKTSETAVKQQAWLKFANNKKGKNSTAINKKSIFATPTEPEGKVGVVGSGKGMTDFKQRGKHIYESR</sequence>
<protein>
    <recommendedName>
        <fullName evidence="5">Tudor domain-containing protein</fullName>
    </recommendedName>
</protein>
<dbReference type="SMART" id="SM00333">
    <property type="entry name" value="TUDOR"/>
    <property type="match status" value="1"/>
</dbReference>
<dbReference type="CDD" id="cd20399">
    <property type="entry name" value="Tudor_SPF30"/>
    <property type="match status" value="1"/>
</dbReference>
<evidence type="ECO:0000256" key="2">
    <source>
        <dbReference type="ARBA" id="ARBA00005371"/>
    </source>
</evidence>
<feature type="domain" description="Tudor" evidence="5">
    <location>
        <begin position="92"/>
        <end position="151"/>
    </location>
</feature>
<dbReference type="PROSITE" id="PS50304">
    <property type="entry name" value="TUDOR"/>
    <property type="match status" value="1"/>
</dbReference>
<reference evidence="6 7" key="1">
    <citation type="submission" date="2023-04" db="EMBL/GenBank/DDBJ databases">
        <title>Genome of Basidiobolus ranarum AG-B5.</title>
        <authorList>
            <person name="Stajich J.E."/>
            <person name="Carter-House D."/>
            <person name="Gryganskyi A."/>
        </authorList>
    </citation>
    <scope>NUCLEOTIDE SEQUENCE [LARGE SCALE GENOMIC DNA]</scope>
    <source>
        <strain evidence="6 7">AG-B5</strain>
    </source>
</reference>
<organism evidence="6 7">
    <name type="scientific">Basidiobolus ranarum</name>
    <dbReference type="NCBI Taxonomy" id="34480"/>
    <lineage>
        <taxon>Eukaryota</taxon>
        <taxon>Fungi</taxon>
        <taxon>Fungi incertae sedis</taxon>
        <taxon>Zoopagomycota</taxon>
        <taxon>Entomophthoromycotina</taxon>
        <taxon>Basidiobolomycetes</taxon>
        <taxon>Basidiobolales</taxon>
        <taxon>Basidiobolaceae</taxon>
        <taxon>Basidiobolus</taxon>
    </lineage>
</organism>
<feature type="region of interest" description="Disordered" evidence="4">
    <location>
        <begin position="142"/>
        <end position="177"/>
    </location>
</feature>
<proteinExistence type="inferred from homology"/>
<feature type="region of interest" description="Disordered" evidence="4">
    <location>
        <begin position="209"/>
        <end position="238"/>
    </location>
</feature>
<dbReference type="Gene3D" id="2.30.30.140">
    <property type="match status" value="1"/>
</dbReference>
<evidence type="ECO:0000313" key="7">
    <source>
        <dbReference type="Proteomes" id="UP001479436"/>
    </source>
</evidence>
<dbReference type="InterPro" id="IPR010304">
    <property type="entry name" value="SMN_Tudor"/>
</dbReference>